<evidence type="ECO:0000313" key="2">
    <source>
        <dbReference type="EMBL" id="KAB1258907.1"/>
    </source>
</evidence>
<reference evidence="2 3" key="1">
    <citation type="journal article" date="2019" name="Mol. Ecol. Resour.">
        <title>Improving Illumina assemblies with Hi-C and long reads: an example with the North African dromedary.</title>
        <authorList>
            <person name="Elbers J.P."/>
            <person name="Rogers M.F."/>
            <person name="Perelman P.L."/>
            <person name="Proskuryakova A.A."/>
            <person name="Serdyukova N.A."/>
            <person name="Johnson W.E."/>
            <person name="Horin P."/>
            <person name="Corander J."/>
            <person name="Murphy D."/>
            <person name="Burger P.A."/>
        </authorList>
    </citation>
    <scope>NUCLEOTIDE SEQUENCE [LARGE SCALE GENOMIC DNA]</scope>
    <source>
        <strain evidence="2">Drom800</strain>
        <tissue evidence="2">Blood</tissue>
    </source>
</reference>
<evidence type="ECO:0000259" key="1">
    <source>
        <dbReference type="PROSITE" id="PS50127"/>
    </source>
</evidence>
<protein>
    <submittedName>
        <fullName evidence="2">Ubiquitin-conjugating enzyme E2 T</fullName>
    </submittedName>
</protein>
<dbReference type="Gene3D" id="3.10.110.10">
    <property type="entry name" value="Ubiquitin Conjugating Enzyme"/>
    <property type="match status" value="1"/>
</dbReference>
<dbReference type="Pfam" id="PF00179">
    <property type="entry name" value="UQ_con"/>
    <property type="match status" value="1"/>
</dbReference>
<feature type="non-terminal residue" evidence="2">
    <location>
        <position position="1"/>
    </location>
</feature>
<dbReference type="Proteomes" id="UP000299084">
    <property type="component" value="Unassembled WGS sequence"/>
</dbReference>
<dbReference type="AlphaFoldDB" id="A0A5N4CJ59"/>
<accession>A0A5N4CJ59</accession>
<dbReference type="EMBL" id="JWIN03000023">
    <property type="protein sequence ID" value="KAB1258907.1"/>
    <property type="molecule type" value="Genomic_DNA"/>
</dbReference>
<gene>
    <name evidence="2" type="ORF">Cadr_000023013</name>
</gene>
<keyword evidence="3" id="KW-1185">Reference proteome</keyword>
<evidence type="ECO:0000313" key="3">
    <source>
        <dbReference type="Proteomes" id="UP000299084"/>
    </source>
</evidence>
<dbReference type="InterPro" id="IPR016135">
    <property type="entry name" value="UBQ-conjugating_enzyme/RWD"/>
</dbReference>
<organism evidence="2 3">
    <name type="scientific">Camelus dromedarius</name>
    <name type="common">Dromedary</name>
    <name type="synonym">Arabian camel</name>
    <dbReference type="NCBI Taxonomy" id="9838"/>
    <lineage>
        <taxon>Eukaryota</taxon>
        <taxon>Metazoa</taxon>
        <taxon>Chordata</taxon>
        <taxon>Craniata</taxon>
        <taxon>Vertebrata</taxon>
        <taxon>Euteleostomi</taxon>
        <taxon>Mammalia</taxon>
        <taxon>Eutheria</taxon>
        <taxon>Laurasiatheria</taxon>
        <taxon>Artiodactyla</taxon>
        <taxon>Tylopoda</taxon>
        <taxon>Camelidae</taxon>
        <taxon>Camelus</taxon>
    </lineage>
</organism>
<dbReference type="SUPFAM" id="SSF54495">
    <property type="entry name" value="UBC-like"/>
    <property type="match status" value="1"/>
</dbReference>
<name>A0A5N4CJ59_CAMDR</name>
<comment type="caution">
    <text evidence="2">The sequence shown here is derived from an EMBL/GenBank/DDBJ whole genome shotgun (WGS) entry which is preliminary data.</text>
</comment>
<feature type="domain" description="UBC core" evidence="1">
    <location>
        <begin position="45"/>
        <end position="105"/>
    </location>
</feature>
<dbReference type="PROSITE" id="PS50127">
    <property type="entry name" value="UBC_2"/>
    <property type="match status" value="1"/>
</dbReference>
<sequence>EAGRTQTSGLRSRSASWHAPLRLGTSAQGVPAVATCESFSLGTMQRASRLKRELSLLATEPPPGITCWQDADRMDDLRAQILGETNTPYEKGVFKLEVNIPERSV</sequence>
<proteinExistence type="predicted"/>
<dbReference type="InterPro" id="IPR000608">
    <property type="entry name" value="UBC"/>
</dbReference>